<dbReference type="Proteomes" id="UP001139447">
    <property type="component" value="Unassembled WGS sequence"/>
</dbReference>
<reference evidence="1" key="1">
    <citation type="submission" date="2022-03" db="EMBL/GenBank/DDBJ databases">
        <authorList>
            <person name="Woo C.Y."/>
        </authorList>
    </citation>
    <scope>NUCLEOTIDE SEQUENCE</scope>
    <source>
        <strain evidence="1">CYS-02</strain>
    </source>
</reference>
<proteinExistence type="predicted"/>
<dbReference type="EMBL" id="JALGBI010000001">
    <property type="protein sequence ID" value="MCJ0763512.1"/>
    <property type="molecule type" value="Genomic_DNA"/>
</dbReference>
<protein>
    <submittedName>
        <fullName evidence="1">Uncharacterized protein</fullName>
    </submittedName>
</protein>
<sequence length="155" mass="17292">MSLNINYRLTGVGWAECTLSDDQSTCTVTASYLSDALHNLVLAAHALLSRFTKLSFSFDEEPGEYQWVITSPRLNEIELQILSLGELWGDRPDSEGRRLFRTVCTPETFATAVHTAAAAVLAEHGESGYYEKWSEYPFPIAQFEQLSVALARLQA</sequence>
<comment type="caution">
    <text evidence="1">The sequence shown here is derived from an EMBL/GenBank/DDBJ whole genome shotgun (WGS) entry which is preliminary data.</text>
</comment>
<organism evidence="1 2">
    <name type="scientific">Variovorax terrae</name>
    <dbReference type="NCBI Taxonomy" id="2923278"/>
    <lineage>
        <taxon>Bacteria</taxon>
        <taxon>Pseudomonadati</taxon>
        <taxon>Pseudomonadota</taxon>
        <taxon>Betaproteobacteria</taxon>
        <taxon>Burkholderiales</taxon>
        <taxon>Comamonadaceae</taxon>
        <taxon>Variovorax</taxon>
    </lineage>
</organism>
<gene>
    <name evidence="1" type="ORF">MMF98_09855</name>
</gene>
<name>A0A9X1VUE4_9BURK</name>
<dbReference type="AlphaFoldDB" id="A0A9X1VUE4"/>
<accession>A0A9X1VUE4</accession>
<dbReference type="RefSeq" id="WP_243306101.1">
    <property type="nucleotide sequence ID" value="NZ_JALGBI010000001.1"/>
</dbReference>
<evidence type="ECO:0000313" key="1">
    <source>
        <dbReference type="EMBL" id="MCJ0763512.1"/>
    </source>
</evidence>
<keyword evidence="2" id="KW-1185">Reference proteome</keyword>
<evidence type="ECO:0000313" key="2">
    <source>
        <dbReference type="Proteomes" id="UP001139447"/>
    </source>
</evidence>